<dbReference type="Proteomes" id="UP000002668">
    <property type="component" value="Genome"/>
</dbReference>
<evidence type="ECO:0000259" key="1">
    <source>
        <dbReference type="Pfam" id="PF01636"/>
    </source>
</evidence>
<organism evidence="3">
    <name type="scientific">Leptosphaeria maculans (strain JN3 / isolate v23.1.3 / race Av1-4-5-6-7-8)</name>
    <name type="common">Blackleg fungus</name>
    <name type="synonym">Phoma lingam</name>
    <dbReference type="NCBI Taxonomy" id="985895"/>
    <lineage>
        <taxon>Eukaryota</taxon>
        <taxon>Fungi</taxon>
        <taxon>Dikarya</taxon>
        <taxon>Ascomycota</taxon>
        <taxon>Pezizomycotina</taxon>
        <taxon>Dothideomycetes</taxon>
        <taxon>Pleosporomycetidae</taxon>
        <taxon>Pleosporales</taxon>
        <taxon>Pleosporineae</taxon>
        <taxon>Leptosphaeriaceae</taxon>
        <taxon>Plenodomus</taxon>
        <taxon>Plenodomus lingam/Leptosphaeria maculans species complex</taxon>
    </lineage>
</organism>
<keyword evidence="2" id="KW-0808">Transferase</keyword>
<gene>
    <name evidence="2" type="ORF">LEMA_P101200.1</name>
</gene>
<dbReference type="STRING" id="985895.E5A0C9"/>
<name>E5A0C9_LEPMJ</name>
<evidence type="ECO:0000313" key="3">
    <source>
        <dbReference type="Proteomes" id="UP000002668"/>
    </source>
</evidence>
<dbReference type="GeneID" id="13283606"/>
<dbReference type="eggNOG" id="ENOG502SKFN">
    <property type="taxonomic scope" value="Eukaryota"/>
</dbReference>
<protein>
    <submittedName>
        <fullName evidence="2">Similar to phosphotransferase enzyme family protein</fullName>
    </submittedName>
</protein>
<sequence>MTVFDELAETDGDNEFRTWVSKLIDAKHDIATFVTQRLQSNIPGEFDGYLKGSFNLSRVIKLGDDRKAVIRFPKPGHTATTLREEEVRNEVLFLDYLREKTKIPVPLVLDWGVTDESPCQLGPFLIMNYVHGTTLSTLLKEPTETDQDEVMLATDIDETKLQYVYEQVADYMLQLSQLDLDAIGAISRNASNDWTVSGRPLTYNMNELATVVSNYPRHDFPTAPFASARAFLHHLADEHLVHLKTQRNLADTREDARKRFIARHRFKQLIEKYLLAPTDAGPFKPYCDDFRPTNMLADPETYTITAVLNFEFSNALPAQFAYDPPWWLLLLGPDMWLEHHSKEEFDARFVPRMHQFIQAMETVETKQILEKDESPQTSLSARMRESWESKQFWFDYGIRKSFDVDAVYWAALHEPGQEKLDEDLEDEMEAFVNMKMEQLEAYEAECRTRFSK</sequence>
<dbReference type="HOGENOM" id="CLU_028906_4_1_1"/>
<evidence type="ECO:0000313" key="2">
    <source>
        <dbReference type="EMBL" id="CBX96989.1"/>
    </source>
</evidence>
<dbReference type="InterPro" id="IPR011009">
    <property type="entry name" value="Kinase-like_dom_sf"/>
</dbReference>
<accession>E5A0C9</accession>
<dbReference type="AlphaFoldDB" id="E5A0C9"/>
<dbReference type="OrthoDB" id="5412996at2759"/>
<dbReference type="EMBL" id="FP929130">
    <property type="protein sequence ID" value="CBX96989.1"/>
    <property type="molecule type" value="Genomic_DNA"/>
</dbReference>
<keyword evidence="3" id="KW-1185">Reference proteome</keyword>
<dbReference type="PANTHER" id="PTHR21310:SF37">
    <property type="entry name" value="AMINOGLYCOSIDE PHOSPHOTRANSFERASE DOMAIN-CONTAINING PROTEIN"/>
    <property type="match status" value="1"/>
</dbReference>
<dbReference type="VEuPathDB" id="FungiDB:LEMA_P101200.1"/>
<dbReference type="InterPro" id="IPR051678">
    <property type="entry name" value="AGP_Transferase"/>
</dbReference>
<feature type="domain" description="Aminoglycoside phosphotransferase" evidence="1">
    <location>
        <begin position="60"/>
        <end position="312"/>
    </location>
</feature>
<dbReference type="InterPro" id="IPR002575">
    <property type="entry name" value="Aminoglycoside_PTrfase"/>
</dbReference>
<proteinExistence type="predicted"/>
<dbReference type="GO" id="GO:0016740">
    <property type="term" value="F:transferase activity"/>
    <property type="evidence" value="ECO:0007669"/>
    <property type="project" value="UniProtKB-KW"/>
</dbReference>
<dbReference type="PANTHER" id="PTHR21310">
    <property type="entry name" value="AMINOGLYCOSIDE PHOSPHOTRANSFERASE-RELATED-RELATED"/>
    <property type="match status" value="1"/>
</dbReference>
<reference evidence="3" key="1">
    <citation type="journal article" date="2011" name="Nat. Commun.">
        <title>Effector diversification within compartments of the Leptosphaeria maculans genome affected by Repeat-Induced Point mutations.</title>
        <authorList>
            <person name="Rouxel T."/>
            <person name="Grandaubert J."/>
            <person name="Hane J.K."/>
            <person name="Hoede C."/>
            <person name="van de Wouw A.P."/>
            <person name="Couloux A."/>
            <person name="Dominguez V."/>
            <person name="Anthouard V."/>
            <person name="Bally P."/>
            <person name="Bourras S."/>
            <person name="Cozijnsen A.J."/>
            <person name="Ciuffetti L.M."/>
            <person name="Degrave A."/>
            <person name="Dilmaghani A."/>
            <person name="Duret L."/>
            <person name="Fudal I."/>
            <person name="Goodwin S.B."/>
            <person name="Gout L."/>
            <person name="Glaser N."/>
            <person name="Linglin J."/>
            <person name="Kema G.H.J."/>
            <person name="Lapalu N."/>
            <person name="Lawrence C.B."/>
            <person name="May K."/>
            <person name="Meyer M."/>
            <person name="Ollivier B."/>
            <person name="Poulain J."/>
            <person name="Schoch C.L."/>
            <person name="Simon A."/>
            <person name="Spatafora J.W."/>
            <person name="Stachowiak A."/>
            <person name="Turgeon B.G."/>
            <person name="Tyler B.M."/>
            <person name="Vincent D."/>
            <person name="Weissenbach J."/>
            <person name="Amselem J."/>
            <person name="Quesneville H."/>
            <person name="Oliver R.P."/>
            <person name="Wincker P."/>
            <person name="Balesdent M.-H."/>
            <person name="Howlett B.J."/>
        </authorList>
    </citation>
    <scope>NUCLEOTIDE SEQUENCE [LARGE SCALE GENOMIC DNA]</scope>
    <source>
        <strain evidence="3">JN3 / isolate v23.1.3 / race Av1-4-5-6-7-8</strain>
    </source>
</reference>
<dbReference type="Pfam" id="PF01636">
    <property type="entry name" value="APH"/>
    <property type="match status" value="1"/>
</dbReference>
<dbReference type="OMA" id="MRPSNML"/>
<dbReference type="SUPFAM" id="SSF56112">
    <property type="entry name" value="Protein kinase-like (PK-like)"/>
    <property type="match status" value="1"/>
</dbReference>
<dbReference type="InParanoid" id="E5A0C9"/>